<organism evidence="1 2">
    <name type="scientific">Rhodovulum viride</name>
    <dbReference type="NCBI Taxonomy" id="1231134"/>
    <lineage>
        <taxon>Bacteria</taxon>
        <taxon>Pseudomonadati</taxon>
        <taxon>Pseudomonadota</taxon>
        <taxon>Alphaproteobacteria</taxon>
        <taxon>Rhodobacterales</taxon>
        <taxon>Paracoccaceae</taxon>
        <taxon>Rhodovulum</taxon>
    </lineage>
</organism>
<protein>
    <recommendedName>
        <fullName evidence="3">NIF system FeS cluster assembly NifU N-terminal domain-containing protein</fullName>
    </recommendedName>
</protein>
<name>A0ABX9DEI7_9RHOB</name>
<accession>A0ABX9DEI7</accession>
<comment type="caution">
    <text evidence="1">The sequence shown here is derived from an EMBL/GenBank/DDBJ whole genome shotgun (WGS) entry which is preliminary data.</text>
</comment>
<evidence type="ECO:0000313" key="2">
    <source>
        <dbReference type="Proteomes" id="UP000248659"/>
    </source>
</evidence>
<dbReference type="EMBL" id="MUAV01000025">
    <property type="protein sequence ID" value="RAP40016.1"/>
    <property type="molecule type" value="Genomic_DNA"/>
</dbReference>
<evidence type="ECO:0000313" key="1">
    <source>
        <dbReference type="EMBL" id="RAP40016.1"/>
    </source>
</evidence>
<evidence type="ECO:0008006" key="3">
    <source>
        <dbReference type="Google" id="ProtNLM"/>
    </source>
</evidence>
<proteinExistence type="predicted"/>
<dbReference type="Proteomes" id="UP000248659">
    <property type="component" value="Unassembled WGS sequence"/>
</dbReference>
<reference evidence="1 2" key="1">
    <citation type="submission" date="2017-01" db="EMBL/GenBank/DDBJ databases">
        <title>Genome sequence of Rhodovulum viride JA756.</title>
        <authorList>
            <person name="Lakshmi K.V."/>
            <person name="Tushar L.D."/>
            <person name="Sasikala C."/>
            <person name="Venkataramana C."/>
        </authorList>
    </citation>
    <scope>NUCLEOTIDE SEQUENCE [LARGE SCALE GENOMIC DNA]</scope>
    <source>
        <strain evidence="1 2">JA756</strain>
    </source>
</reference>
<dbReference type="RefSeq" id="WP_112316890.1">
    <property type="nucleotide sequence ID" value="NZ_MUAV01000025.1"/>
</dbReference>
<sequence length="132" mass="14322">MADTLRASFGRFEAETVPAEARLTISRDGATVIRLFGRDLVRSTLLGGSWCPDMQRALRWGLQRIEAELGEDLRFRAGVMAACETMRRLSVGLDVHAGQTSAILLGDEPTRLGFRKAVGELVDSVMGGTLDG</sequence>
<gene>
    <name evidence="1" type="ORF">BYZ73_17130</name>
</gene>
<keyword evidence="2" id="KW-1185">Reference proteome</keyword>